<dbReference type="SUPFAM" id="SSF46767">
    <property type="entry name" value="Methylated DNA-protein cysteine methyltransferase, C-terminal domain"/>
    <property type="match status" value="1"/>
</dbReference>
<keyword evidence="7 9" id="KW-0234">DNA repair</keyword>
<dbReference type="NCBIfam" id="TIGR00589">
    <property type="entry name" value="ogt"/>
    <property type="match status" value="1"/>
</dbReference>
<dbReference type="Pfam" id="PF02870">
    <property type="entry name" value="Methyltransf_1N"/>
    <property type="match status" value="1"/>
</dbReference>
<dbReference type="AlphaFoldDB" id="A0A1S1Q3A9"/>
<dbReference type="InterPro" id="IPR036388">
    <property type="entry name" value="WH-like_DNA-bd_sf"/>
</dbReference>
<dbReference type="InterPro" id="IPR001497">
    <property type="entry name" value="MethylDNA_cys_MeTrfase_AS"/>
</dbReference>
<keyword evidence="3 9" id="KW-0963">Cytoplasm</keyword>
<comment type="caution">
    <text evidence="13">The sequence shown here is derived from an EMBL/GenBank/DDBJ whole genome shotgun (WGS) entry which is preliminary data.</text>
</comment>
<feature type="active site" description="Nucleophile; methyl group acceptor" evidence="9">
    <location>
        <position position="154"/>
    </location>
</feature>
<dbReference type="RefSeq" id="WP_071064100.1">
    <property type="nucleotide sequence ID" value="NZ_MAXA01000215.1"/>
</dbReference>
<comment type="catalytic activity">
    <reaction evidence="1 9">
        <text>a 4-O-methyl-thymidine in DNA + L-cysteinyl-[protein] = a thymidine in DNA + S-methyl-L-cysteinyl-[protein]</text>
        <dbReference type="Rhea" id="RHEA:53428"/>
        <dbReference type="Rhea" id="RHEA-COMP:10131"/>
        <dbReference type="Rhea" id="RHEA-COMP:10132"/>
        <dbReference type="Rhea" id="RHEA-COMP:13555"/>
        <dbReference type="Rhea" id="RHEA-COMP:13556"/>
        <dbReference type="ChEBI" id="CHEBI:29950"/>
        <dbReference type="ChEBI" id="CHEBI:82612"/>
        <dbReference type="ChEBI" id="CHEBI:137386"/>
        <dbReference type="ChEBI" id="CHEBI:137387"/>
        <dbReference type="EC" id="2.1.1.63"/>
    </reaction>
</comment>
<dbReference type="OrthoDB" id="9811249at2"/>
<evidence type="ECO:0000256" key="8">
    <source>
        <dbReference type="ARBA" id="ARBA00049348"/>
    </source>
</evidence>
<dbReference type="InterPro" id="IPR036631">
    <property type="entry name" value="MGMT_N_sf"/>
</dbReference>
<sequence length="190" mass="19807">MTRSQPVPPDAAERTHAVVESPVGPLTLVASGGALVGCYLDAQRHLPDQAWFGEPAPAAPGTTAPGTTAPGDAVLQAAAGQLAEYFAGRRTSFDLPLNPTGTDFQRKVWKALCDIPYAETISYGELARRLSQPGASRAVGLANGRNPISIIVPCHRVIGANGSLTGYGGGLERKRHLLAFEQQAAGLSLL</sequence>
<evidence type="ECO:0000313" key="14">
    <source>
        <dbReference type="Proteomes" id="UP000179769"/>
    </source>
</evidence>
<reference evidence="14" key="1">
    <citation type="submission" date="2016-07" db="EMBL/GenBank/DDBJ databases">
        <title>Frankia sp. NRRL B-16219 Genome sequencing.</title>
        <authorList>
            <person name="Ghodhbane-Gtari F."/>
            <person name="Swanson E."/>
            <person name="Gueddou A."/>
            <person name="Louati M."/>
            <person name="Nouioui I."/>
            <person name="Hezbri K."/>
            <person name="Abebe-Akele F."/>
            <person name="Simpson S."/>
            <person name="Morris K."/>
            <person name="Thomas K."/>
            <person name="Gtari M."/>
            <person name="Tisa L.S."/>
        </authorList>
    </citation>
    <scope>NUCLEOTIDE SEQUENCE [LARGE SCALE GENOMIC DNA]</scope>
    <source>
        <strain evidence="14">NRRL B-16219</strain>
    </source>
</reference>
<dbReference type="CDD" id="cd06445">
    <property type="entry name" value="ATase"/>
    <property type="match status" value="1"/>
</dbReference>
<evidence type="ECO:0000256" key="9">
    <source>
        <dbReference type="HAMAP-Rule" id="MF_00772"/>
    </source>
</evidence>
<dbReference type="PROSITE" id="PS00374">
    <property type="entry name" value="MGMT"/>
    <property type="match status" value="1"/>
</dbReference>
<dbReference type="Pfam" id="PF01035">
    <property type="entry name" value="DNA_binding_1"/>
    <property type="match status" value="1"/>
</dbReference>
<dbReference type="InterPro" id="IPR014048">
    <property type="entry name" value="MethylDNA_cys_MeTrfase_DNA-bd"/>
</dbReference>
<dbReference type="InterPro" id="IPR036217">
    <property type="entry name" value="MethylDNA_cys_MeTrfase_DNAb"/>
</dbReference>
<comment type="catalytic activity">
    <reaction evidence="8 9">
        <text>a 6-O-methyl-2'-deoxyguanosine in DNA + L-cysteinyl-[protein] = S-methyl-L-cysteinyl-[protein] + a 2'-deoxyguanosine in DNA</text>
        <dbReference type="Rhea" id="RHEA:24000"/>
        <dbReference type="Rhea" id="RHEA-COMP:10131"/>
        <dbReference type="Rhea" id="RHEA-COMP:10132"/>
        <dbReference type="Rhea" id="RHEA-COMP:11367"/>
        <dbReference type="Rhea" id="RHEA-COMP:11368"/>
        <dbReference type="ChEBI" id="CHEBI:29950"/>
        <dbReference type="ChEBI" id="CHEBI:82612"/>
        <dbReference type="ChEBI" id="CHEBI:85445"/>
        <dbReference type="ChEBI" id="CHEBI:85448"/>
        <dbReference type="EC" id="2.1.1.63"/>
    </reaction>
</comment>
<keyword evidence="5 9" id="KW-0808">Transferase</keyword>
<feature type="domain" description="Methylguanine DNA methyltransferase ribonuclease-like" evidence="12">
    <location>
        <begin position="17"/>
        <end position="98"/>
    </location>
</feature>
<dbReference type="EMBL" id="MAXA01000215">
    <property type="protein sequence ID" value="OHV27981.1"/>
    <property type="molecule type" value="Genomic_DNA"/>
</dbReference>
<organism evidence="13 14">
    <name type="scientific">Parafrankia soli</name>
    <dbReference type="NCBI Taxonomy" id="2599596"/>
    <lineage>
        <taxon>Bacteria</taxon>
        <taxon>Bacillati</taxon>
        <taxon>Actinomycetota</taxon>
        <taxon>Actinomycetes</taxon>
        <taxon>Frankiales</taxon>
        <taxon>Frankiaceae</taxon>
        <taxon>Parafrankia</taxon>
    </lineage>
</organism>
<accession>A0A1S1Q3A9</accession>
<dbReference type="GO" id="GO:0032259">
    <property type="term" value="P:methylation"/>
    <property type="evidence" value="ECO:0007669"/>
    <property type="project" value="UniProtKB-KW"/>
</dbReference>
<dbReference type="SUPFAM" id="SSF53155">
    <property type="entry name" value="Methylated DNA-protein cysteine methyltransferase domain"/>
    <property type="match status" value="1"/>
</dbReference>
<dbReference type="GO" id="GO:0003908">
    <property type="term" value="F:methylated-DNA-[protein]-cysteine S-methyltransferase activity"/>
    <property type="evidence" value="ECO:0007669"/>
    <property type="project" value="UniProtKB-UniRule"/>
</dbReference>
<feature type="domain" description="Methylated-DNA-[protein]-cysteine S-methyltransferase DNA binding" evidence="11">
    <location>
        <begin position="103"/>
        <end position="182"/>
    </location>
</feature>
<protein>
    <recommendedName>
        <fullName evidence="9">Methylated-DNA--protein-cysteine methyltransferase</fullName>
        <ecNumber evidence="9">2.1.1.63</ecNumber>
    </recommendedName>
    <alternativeName>
        <fullName evidence="9">6-O-methylguanine-DNA methyltransferase</fullName>
        <shortName evidence="9">MGMT</shortName>
    </alternativeName>
    <alternativeName>
        <fullName evidence="9">O-6-methylguanine-DNA-alkyltransferase</fullName>
    </alternativeName>
</protein>
<dbReference type="FunFam" id="1.10.10.10:FF:000214">
    <property type="entry name" value="Methylated-DNA--protein-cysteine methyltransferase"/>
    <property type="match status" value="1"/>
</dbReference>
<dbReference type="InterPro" id="IPR023546">
    <property type="entry name" value="MGMT"/>
</dbReference>
<dbReference type="PANTHER" id="PTHR10815">
    <property type="entry name" value="METHYLATED-DNA--PROTEIN-CYSTEINE METHYLTRANSFERASE"/>
    <property type="match status" value="1"/>
</dbReference>
<gene>
    <name evidence="13" type="ORF">BBK14_18645</name>
</gene>
<evidence type="ECO:0000259" key="12">
    <source>
        <dbReference type="Pfam" id="PF02870"/>
    </source>
</evidence>
<evidence type="ECO:0000259" key="11">
    <source>
        <dbReference type="Pfam" id="PF01035"/>
    </source>
</evidence>
<comment type="subcellular location">
    <subcellularLocation>
        <location evidence="9">Cytoplasm</location>
    </subcellularLocation>
</comment>
<dbReference type="InterPro" id="IPR008332">
    <property type="entry name" value="MethylG_MeTrfase_N"/>
</dbReference>
<dbReference type="GO" id="GO:0006307">
    <property type="term" value="P:DNA alkylation repair"/>
    <property type="evidence" value="ECO:0007669"/>
    <property type="project" value="UniProtKB-UniRule"/>
</dbReference>
<evidence type="ECO:0000256" key="5">
    <source>
        <dbReference type="ARBA" id="ARBA00022679"/>
    </source>
</evidence>
<name>A0A1S1Q3A9_9ACTN</name>
<keyword evidence="6 9" id="KW-0227">DNA damage</keyword>
<keyword evidence="4 9" id="KW-0489">Methyltransferase</keyword>
<comment type="function">
    <text evidence="9">Involved in the cellular defense against the biological effects of O6-methylguanine (O6-MeG) and O4-methylthymine (O4-MeT) in DNA. Repairs the methylated nucleobase in DNA by stoichiometrically transferring the methyl group to a cysteine residue in the enzyme. This is a suicide reaction: the enzyme is irreversibly inactivated.</text>
</comment>
<evidence type="ECO:0000256" key="4">
    <source>
        <dbReference type="ARBA" id="ARBA00022603"/>
    </source>
</evidence>
<feature type="region of interest" description="Disordered" evidence="10">
    <location>
        <begin position="51"/>
        <end position="70"/>
    </location>
</feature>
<evidence type="ECO:0000256" key="2">
    <source>
        <dbReference type="ARBA" id="ARBA00008711"/>
    </source>
</evidence>
<comment type="similarity">
    <text evidence="2 9">Belongs to the MGMT family.</text>
</comment>
<evidence type="ECO:0000256" key="3">
    <source>
        <dbReference type="ARBA" id="ARBA00022490"/>
    </source>
</evidence>
<feature type="compositionally biased region" description="Low complexity" evidence="10">
    <location>
        <begin position="55"/>
        <end position="70"/>
    </location>
</feature>
<dbReference type="Proteomes" id="UP000179769">
    <property type="component" value="Unassembled WGS sequence"/>
</dbReference>
<dbReference type="PANTHER" id="PTHR10815:SF5">
    <property type="entry name" value="METHYLATED-DNA--PROTEIN-CYSTEINE METHYLTRANSFERASE"/>
    <property type="match status" value="1"/>
</dbReference>
<proteinExistence type="inferred from homology"/>
<evidence type="ECO:0000256" key="1">
    <source>
        <dbReference type="ARBA" id="ARBA00001286"/>
    </source>
</evidence>
<dbReference type="GO" id="GO:0005737">
    <property type="term" value="C:cytoplasm"/>
    <property type="evidence" value="ECO:0007669"/>
    <property type="project" value="UniProtKB-SubCell"/>
</dbReference>
<evidence type="ECO:0000256" key="6">
    <source>
        <dbReference type="ARBA" id="ARBA00022763"/>
    </source>
</evidence>
<comment type="miscellaneous">
    <text evidence="9">This enzyme catalyzes only one turnover and therefore is not strictly catalytic. According to one definition, an enzyme is a biocatalyst that acts repeatedly and over many reaction cycles.</text>
</comment>
<keyword evidence="14" id="KW-1185">Reference proteome</keyword>
<dbReference type="HAMAP" id="MF_00772">
    <property type="entry name" value="OGT"/>
    <property type="match status" value="1"/>
</dbReference>
<evidence type="ECO:0000256" key="7">
    <source>
        <dbReference type="ARBA" id="ARBA00023204"/>
    </source>
</evidence>
<dbReference type="Gene3D" id="1.10.10.10">
    <property type="entry name" value="Winged helix-like DNA-binding domain superfamily/Winged helix DNA-binding domain"/>
    <property type="match status" value="1"/>
</dbReference>
<dbReference type="Gene3D" id="3.30.160.70">
    <property type="entry name" value="Methylated DNA-protein cysteine methyltransferase domain"/>
    <property type="match status" value="1"/>
</dbReference>
<evidence type="ECO:0000256" key="10">
    <source>
        <dbReference type="SAM" id="MobiDB-lite"/>
    </source>
</evidence>
<evidence type="ECO:0000313" key="13">
    <source>
        <dbReference type="EMBL" id="OHV27981.1"/>
    </source>
</evidence>
<dbReference type="EC" id="2.1.1.63" evidence="9"/>